<organism evidence="2 3">
    <name type="scientific">Actinospica durhamensis</name>
    <dbReference type="NCBI Taxonomy" id="1508375"/>
    <lineage>
        <taxon>Bacteria</taxon>
        <taxon>Bacillati</taxon>
        <taxon>Actinomycetota</taxon>
        <taxon>Actinomycetes</taxon>
        <taxon>Catenulisporales</taxon>
        <taxon>Actinospicaceae</taxon>
        <taxon>Actinospica</taxon>
    </lineage>
</organism>
<dbReference type="InterPro" id="IPR016024">
    <property type="entry name" value="ARM-type_fold"/>
</dbReference>
<accession>A0A941EUD0</accession>
<keyword evidence="3" id="KW-1185">Reference proteome</keyword>
<gene>
    <name evidence="2" type="ORF">KDL01_31385</name>
</gene>
<sequence length="411" mass="45636">MNEHEDAWDSTLTQLAERSELHGAWLNGLAYNPAAPGPVLQRILTANERLDHSGFWLEIRELTAEAGAVLVRHPNRKIRFQLTQNPSLSLDALAVLGKDPDRVVKMLALESIQLRDPELHRALAPELHGPTTTGDAAPSSQPTRTPLTETEALALVTSPDRLVRAHAAWDERVPQDVALTLADDPEPQVRLYLSMREDLSEEQRSAIPYVVPYGYHQVPGWLTGLMKNPQAIAEYARSSHVLIRRSVAMAKHLPPEAVALLAEDEDFFVKLTLADRCLDAPHELIIEMFSYWHGLRWSALRYRPNFVRNGMAADFAVHSNARLRWAALDDPEASPELVEALSHDPSGTVYPWAISDPRLPTARLQEALGDGRTALSAARNSRLPDTVMHQLLDYAGVGPCPPDPDDRSRAA</sequence>
<dbReference type="RefSeq" id="WP_212532283.1">
    <property type="nucleotide sequence ID" value="NZ_JAGSOG010000233.1"/>
</dbReference>
<feature type="region of interest" description="Disordered" evidence="1">
    <location>
        <begin position="125"/>
        <end position="145"/>
    </location>
</feature>
<evidence type="ECO:0000256" key="1">
    <source>
        <dbReference type="SAM" id="MobiDB-lite"/>
    </source>
</evidence>
<dbReference type="InterPro" id="IPR011989">
    <property type="entry name" value="ARM-like"/>
</dbReference>
<evidence type="ECO:0000313" key="2">
    <source>
        <dbReference type="EMBL" id="MBR7837820.1"/>
    </source>
</evidence>
<comment type="caution">
    <text evidence="2">The sequence shown here is derived from an EMBL/GenBank/DDBJ whole genome shotgun (WGS) entry which is preliminary data.</text>
</comment>
<feature type="compositionally biased region" description="Polar residues" evidence="1">
    <location>
        <begin position="130"/>
        <end position="145"/>
    </location>
</feature>
<dbReference type="Gene3D" id="1.25.10.10">
    <property type="entry name" value="Leucine-rich Repeat Variant"/>
    <property type="match status" value="2"/>
</dbReference>
<reference evidence="2" key="1">
    <citation type="submission" date="2021-04" db="EMBL/GenBank/DDBJ databases">
        <title>Genome based classification of Actinospica acidithermotolerans sp. nov., an actinobacterium isolated from an Indonesian hot spring.</title>
        <authorList>
            <person name="Kusuma A.B."/>
            <person name="Putra K.E."/>
            <person name="Nafisah S."/>
            <person name="Loh J."/>
            <person name="Nouioui I."/>
            <person name="Goodfellow M."/>
        </authorList>
    </citation>
    <scope>NUCLEOTIDE SEQUENCE</scope>
    <source>
        <strain evidence="2">CSCA 57</strain>
    </source>
</reference>
<dbReference type="AlphaFoldDB" id="A0A941EUD0"/>
<name>A0A941EUD0_9ACTN</name>
<dbReference type="Proteomes" id="UP000675781">
    <property type="component" value="Unassembled WGS sequence"/>
</dbReference>
<dbReference type="SUPFAM" id="SSF48371">
    <property type="entry name" value="ARM repeat"/>
    <property type="match status" value="1"/>
</dbReference>
<dbReference type="EMBL" id="JAGSOG010000233">
    <property type="protein sequence ID" value="MBR7837820.1"/>
    <property type="molecule type" value="Genomic_DNA"/>
</dbReference>
<evidence type="ECO:0000313" key="3">
    <source>
        <dbReference type="Proteomes" id="UP000675781"/>
    </source>
</evidence>
<protein>
    <submittedName>
        <fullName evidence="2">Uncharacterized protein</fullName>
    </submittedName>
</protein>
<proteinExistence type="predicted"/>